<proteinExistence type="predicted"/>
<keyword evidence="4" id="KW-1185">Reference proteome</keyword>
<dbReference type="Proteomes" id="UP000605848">
    <property type="component" value="Unassembled WGS sequence"/>
</dbReference>
<comment type="caution">
    <text evidence="3">The sequence shown here is derived from an EMBL/GenBank/DDBJ whole genome shotgun (WGS) entry which is preliminary data.</text>
</comment>
<evidence type="ECO:0000256" key="1">
    <source>
        <dbReference type="SAM" id="MobiDB-lite"/>
    </source>
</evidence>
<protein>
    <submittedName>
        <fullName evidence="3">Uncharacterized protein</fullName>
    </submittedName>
</protein>
<organism evidence="3 4">
    <name type="scientific">Microvirga aerilata</name>
    <dbReference type="NCBI Taxonomy" id="670292"/>
    <lineage>
        <taxon>Bacteria</taxon>
        <taxon>Pseudomonadati</taxon>
        <taxon>Pseudomonadota</taxon>
        <taxon>Alphaproteobacteria</taxon>
        <taxon>Hyphomicrobiales</taxon>
        <taxon>Methylobacteriaceae</taxon>
        <taxon>Microvirga</taxon>
    </lineage>
</organism>
<reference evidence="3" key="1">
    <citation type="submission" date="2021-01" db="EMBL/GenBank/DDBJ databases">
        <title>Microvirga sp.</title>
        <authorList>
            <person name="Kim M.K."/>
        </authorList>
    </citation>
    <scope>NUCLEOTIDE SEQUENCE</scope>
    <source>
        <strain evidence="3">5420S-16</strain>
    </source>
</reference>
<evidence type="ECO:0000313" key="4">
    <source>
        <dbReference type="Proteomes" id="UP000605848"/>
    </source>
</evidence>
<keyword evidence="2" id="KW-0472">Membrane</keyword>
<dbReference type="AlphaFoldDB" id="A0A936ZDA4"/>
<keyword evidence="2" id="KW-1133">Transmembrane helix</keyword>
<evidence type="ECO:0000313" key="3">
    <source>
        <dbReference type="EMBL" id="MBL0408112.1"/>
    </source>
</evidence>
<keyword evidence="2" id="KW-0812">Transmembrane</keyword>
<feature type="transmembrane region" description="Helical" evidence="2">
    <location>
        <begin position="6"/>
        <end position="29"/>
    </location>
</feature>
<gene>
    <name evidence="3" type="ORF">JKG68_29915</name>
</gene>
<dbReference type="RefSeq" id="WP_202065805.1">
    <property type="nucleotide sequence ID" value="NZ_JAEQMY010000149.1"/>
</dbReference>
<name>A0A936ZDA4_9HYPH</name>
<dbReference type="EMBL" id="JAEQMY010000149">
    <property type="protein sequence ID" value="MBL0408112.1"/>
    <property type="molecule type" value="Genomic_DNA"/>
</dbReference>
<sequence>MDASFSSTIFIYGLAFILGVGKACTLLIWRTLPKPRPGLRQEAGAAWRRRTQRMSPEKPPDHPLGGPDSHPSTLPPAPQDGLSRP</sequence>
<evidence type="ECO:0000256" key="2">
    <source>
        <dbReference type="SAM" id="Phobius"/>
    </source>
</evidence>
<accession>A0A936ZDA4</accession>
<feature type="region of interest" description="Disordered" evidence="1">
    <location>
        <begin position="35"/>
        <end position="85"/>
    </location>
</feature>